<dbReference type="SFLD" id="SFLDG01150">
    <property type="entry name" value="Main.1:_Beta-like"/>
    <property type="match status" value="1"/>
</dbReference>
<dbReference type="InterPro" id="IPR040079">
    <property type="entry name" value="Glutathione_S-Trfase"/>
</dbReference>
<dbReference type="CDD" id="cd03188">
    <property type="entry name" value="GST_C_Beta"/>
    <property type="match status" value="1"/>
</dbReference>
<dbReference type="EMBL" id="JAJTWT010000006">
    <property type="protein sequence ID" value="MCE4538582.1"/>
    <property type="molecule type" value="Genomic_DNA"/>
</dbReference>
<dbReference type="CDD" id="cd03057">
    <property type="entry name" value="GST_N_Beta"/>
    <property type="match status" value="1"/>
</dbReference>
<dbReference type="RefSeq" id="WP_233393029.1">
    <property type="nucleotide sequence ID" value="NZ_JAJTWT010000006.1"/>
</dbReference>
<dbReference type="InterPro" id="IPR010987">
    <property type="entry name" value="Glutathione-S-Trfase_C-like"/>
</dbReference>
<evidence type="ECO:0000256" key="1">
    <source>
        <dbReference type="RuleBase" id="RU003494"/>
    </source>
</evidence>
<dbReference type="InterPro" id="IPR004046">
    <property type="entry name" value="GST_C"/>
</dbReference>
<dbReference type="PANTHER" id="PTHR44051">
    <property type="entry name" value="GLUTATHIONE S-TRANSFERASE-RELATED"/>
    <property type="match status" value="1"/>
</dbReference>
<dbReference type="InterPro" id="IPR004045">
    <property type="entry name" value="Glutathione_S-Trfase_N"/>
</dbReference>
<dbReference type="PROSITE" id="PS50404">
    <property type="entry name" value="GST_NTER"/>
    <property type="match status" value="1"/>
</dbReference>
<dbReference type="PROSITE" id="PS50405">
    <property type="entry name" value="GST_CTER"/>
    <property type="match status" value="1"/>
</dbReference>
<comment type="similarity">
    <text evidence="1">Belongs to the GST superfamily.</text>
</comment>
<evidence type="ECO:0000313" key="5">
    <source>
        <dbReference type="Proteomes" id="UP001201463"/>
    </source>
</evidence>
<organism evidence="4 5">
    <name type="scientific">Pelomonas caseinilytica</name>
    <dbReference type="NCBI Taxonomy" id="2906763"/>
    <lineage>
        <taxon>Bacteria</taxon>
        <taxon>Pseudomonadati</taxon>
        <taxon>Pseudomonadota</taxon>
        <taxon>Betaproteobacteria</taxon>
        <taxon>Burkholderiales</taxon>
        <taxon>Sphaerotilaceae</taxon>
        <taxon>Roseateles</taxon>
    </lineage>
</organism>
<reference evidence="4 5" key="1">
    <citation type="submission" date="2021-12" db="EMBL/GenBank/DDBJ databases">
        <title>Genome seq of p7.</title>
        <authorList>
            <person name="Seo T."/>
        </authorList>
    </citation>
    <scope>NUCLEOTIDE SEQUENCE [LARGE SCALE GENOMIC DNA]</scope>
    <source>
        <strain evidence="4 5">P7</strain>
    </source>
</reference>
<proteinExistence type="inferred from homology"/>
<gene>
    <name evidence="4" type="ORF">LXT12_15120</name>
</gene>
<dbReference type="InterPro" id="IPR036282">
    <property type="entry name" value="Glutathione-S-Trfase_C_sf"/>
</dbReference>
<dbReference type="Gene3D" id="1.20.1050.10">
    <property type="match status" value="1"/>
</dbReference>
<name>A0ABS8XGD3_9BURK</name>
<feature type="domain" description="GST C-terminal" evidence="3">
    <location>
        <begin position="86"/>
        <end position="210"/>
    </location>
</feature>
<sequence length="210" mass="23470">MELFFSPMACSLASRTVLYEAGAEARFTQVDGRAKRTRDGRDYWQINPMGQVPALRTPEGWLLTENAAVLQYLAESWPAAGLLPADAGARARVRQWLAFIGTELHKAVFVPLLDPQAPADVKAYAMEKAALRLSVLEAHLQAHEHLEGDYGVADIYLAVVLNWAPYAGVDLARWPAVLAYHRRIGQREAVARALREEFALYQEEQRQRAA</sequence>
<keyword evidence="5" id="KW-1185">Reference proteome</keyword>
<dbReference type="Pfam" id="PF00043">
    <property type="entry name" value="GST_C"/>
    <property type="match status" value="1"/>
</dbReference>
<dbReference type="InterPro" id="IPR036249">
    <property type="entry name" value="Thioredoxin-like_sf"/>
</dbReference>
<comment type="caution">
    <text evidence="4">The sequence shown here is derived from an EMBL/GenBank/DDBJ whole genome shotgun (WGS) entry which is preliminary data.</text>
</comment>
<evidence type="ECO:0000259" key="3">
    <source>
        <dbReference type="PROSITE" id="PS50405"/>
    </source>
</evidence>
<dbReference type="SFLD" id="SFLDS00019">
    <property type="entry name" value="Glutathione_Transferase_(cytos"/>
    <property type="match status" value="1"/>
</dbReference>
<protein>
    <submittedName>
        <fullName evidence="4">Glutathione binding-like protein</fullName>
    </submittedName>
</protein>
<dbReference type="PANTHER" id="PTHR44051:SF8">
    <property type="entry name" value="GLUTATHIONE S-TRANSFERASE GSTA"/>
    <property type="match status" value="1"/>
</dbReference>
<evidence type="ECO:0000313" key="4">
    <source>
        <dbReference type="EMBL" id="MCE4538582.1"/>
    </source>
</evidence>
<feature type="domain" description="GST N-terminal" evidence="2">
    <location>
        <begin position="1"/>
        <end position="81"/>
    </location>
</feature>
<dbReference type="Pfam" id="PF02798">
    <property type="entry name" value="GST_N"/>
    <property type="match status" value="1"/>
</dbReference>
<dbReference type="SUPFAM" id="SSF52833">
    <property type="entry name" value="Thioredoxin-like"/>
    <property type="match status" value="1"/>
</dbReference>
<dbReference type="SUPFAM" id="SSF47616">
    <property type="entry name" value="GST C-terminal domain-like"/>
    <property type="match status" value="1"/>
</dbReference>
<dbReference type="Proteomes" id="UP001201463">
    <property type="component" value="Unassembled WGS sequence"/>
</dbReference>
<accession>A0ABS8XGD3</accession>
<evidence type="ECO:0000259" key="2">
    <source>
        <dbReference type="PROSITE" id="PS50404"/>
    </source>
</evidence>
<dbReference type="SFLD" id="SFLDG00358">
    <property type="entry name" value="Main_(cytGST)"/>
    <property type="match status" value="1"/>
</dbReference>
<dbReference type="Gene3D" id="3.40.30.10">
    <property type="entry name" value="Glutaredoxin"/>
    <property type="match status" value="1"/>
</dbReference>